<dbReference type="FunFam" id="1.20.5.500:FF:000001">
    <property type="entry name" value="Type II keratin 23"/>
    <property type="match status" value="1"/>
</dbReference>
<dbReference type="SUPFAM" id="SSF64593">
    <property type="entry name" value="Intermediate filament protein, coiled coil region"/>
    <property type="match status" value="2"/>
</dbReference>
<sequence length="432" mass="47214">MSSYARSTTFSSGTRLGSMRAPSMYAGAGGSGVRISSVSAPRSFSSAGAGFSAGGAGFNLADAVDNANDISGSKKAAMQNLNDRLAAYLEKVRKLEAANGELELKIRQFLEKKTQPEGHDCAAFKVVISDMQDQIQLATSTNGSLYLAIDNAKLAADDFKVKYENELAMRLSVEADIGGLKRVLDELNMAKGDLTMQIEGLKEELIYLKKNHEEELLAMRAQMSGQVHVEVDAAPGEDLSRIMAEIREHYEGIATKNQKELQAWFTSKTESLNKEVVTQTQTLQTSRSEVTEVKRTLQSLQIELQSLLGMKSSLEGNLAEIQSRYSMQLSGYQMQVTSLEEQLVQLRADLERQGQEYQMLLDIKTRLEMEIAEYRRLLDGEASSSVTSLNSSSSTSTTTKRVVTVVEEVVDGKVVSSSTSSSASAISGRSYR</sequence>
<protein>
    <submittedName>
        <fullName evidence="5">Keratin, type I cytoskeletal 13-like</fullName>
    </submittedName>
</protein>
<dbReference type="AlphaFoldDB" id="A0A671WD04"/>
<feature type="coiled-coil region" evidence="3">
    <location>
        <begin position="283"/>
        <end position="356"/>
    </location>
</feature>
<keyword evidence="6" id="KW-1185">Reference proteome</keyword>
<evidence type="ECO:0000259" key="4">
    <source>
        <dbReference type="PROSITE" id="PS51842"/>
    </source>
</evidence>
<evidence type="ECO:0000256" key="3">
    <source>
        <dbReference type="SAM" id="Coils"/>
    </source>
</evidence>
<reference evidence="5" key="2">
    <citation type="submission" date="2025-08" db="UniProtKB">
        <authorList>
            <consortium name="Ensembl"/>
        </authorList>
    </citation>
    <scope>IDENTIFICATION</scope>
</reference>
<dbReference type="Gene3D" id="1.20.5.1160">
    <property type="entry name" value="Vasodilator-stimulated phosphoprotein"/>
    <property type="match status" value="1"/>
</dbReference>
<evidence type="ECO:0000256" key="2">
    <source>
        <dbReference type="ARBA" id="ARBA00023054"/>
    </source>
</evidence>
<dbReference type="Gene3D" id="1.20.5.170">
    <property type="match status" value="1"/>
</dbReference>
<evidence type="ECO:0000313" key="6">
    <source>
        <dbReference type="Proteomes" id="UP000472265"/>
    </source>
</evidence>
<reference evidence="5" key="3">
    <citation type="submission" date="2025-09" db="UniProtKB">
        <authorList>
            <consortium name="Ensembl"/>
        </authorList>
    </citation>
    <scope>IDENTIFICATION</scope>
</reference>
<dbReference type="PROSITE" id="PS51842">
    <property type="entry name" value="IF_ROD_2"/>
    <property type="match status" value="1"/>
</dbReference>
<organism evidence="5 6">
    <name type="scientific">Sparus aurata</name>
    <name type="common">Gilthead sea bream</name>
    <dbReference type="NCBI Taxonomy" id="8175"/>
    <lineage>
        <taxon>Eukaryota</taxon>
        <taxon>Metazoa</taxon>
        <taxon>Chordata</taxon>
        <taxon>Craniata</taxon>
        <taxon>Vertebrata</taxon>
        <taxon>Euteleostomi</taxon>
        <taxon>Actinopterygii</taxon>
        <taxon>Neopterygii</taxon>
        <taxon>Teleostei</taxon>
        <taxon>Neoteleostei</taxon>
        <taxon>Acanthomorphata</taxon>
        <taxon>Eupercaria</taxon>
        <taxon>Spariformes</taxon>
        <taxon>Sparidae</taxon>
        <taxon>Sparus</taxon>
    </lineage>
</organism>
<dbReference type="Pfam" id="PF00038">
    <property type="entry name" value="Filament"/>
    <property type="match status" value="1"/>
</dbReference>
<reference evidence="5" key="1">
    <citation type="submission" date="2021-04" db="EMBL/GenBank/DDBJ databases">
        <authorList>
            <consortium name="Wellcome Sanger Institute Data Sharing"/>
        </authorList>
    </citation>
    <scope>NUCLEOTIDE SEQUENCE [LARGE SCALE GENOMIC DNA]</scope>
</reference>
<keyword evidence="2 3" id="KW-0175">Coiled coil</keyword>
<feature type="domain" description="IF rod" evidence="4">
    <location>
        <begin position="74"/>
        <end position="385"/>
    </location>
</feature>
<dbReference type="FunFam" id="1.20.5.170:FF:000002">
    <property type="entry name" value="Type I keratin KA11"/>
    <property type="match status" value="1"/>
</dbReference>
<dbReference type="GO" id="GO:0005198">
    <property type="term" value="F:structural molecule activity"/>
    <property type="evidence" value="ECO:0007669"/>
    <property type="project" value="InterPro"/>
</dbReference>
<dbReference type="Ensembl" id="ENSSAUT00010038871.1">
    <property type="protein sequence ID" value="ENSSAUP00010036923.1"/>
    <property type="gene ID" value="ENSSAUG00010015575.1"/>
</dbReference>
<dbReference type="GO" id="GO:0005882">
    <property type="term" value="C:intermediate filament"/>
    <property type="evidence" value="ECO:0007669"/>
    <property type="project" value="UniProtKB-KW"/>
</dbReference>
<keyword evidence="1" id="KW-0403">Intermediate filament</keyword>
<name>A0A671WD04_SPAAU</name>
<dbReference type="Gene3D" id="1.20.5.500">
    <property type="entry name" value="Single helix bin"/>
    <property type="match status" value="1"/>
</dbReference>
<gene>
    <name evidence="5" type="primary">LOC115575999</name>
</gene>
<evidence type="ECO:0000256" key="1">
    <source>
        <dbReference type="ARBA" id="ARBA00022754"/>
    </source>
</evidence>
<dbReference type="SMART" id="SM01391">
    <property type="entry name" value="Filament"/>
    <property type="match status" value="1"/>
</dbReference>
<dbReference type="GeneTree" id="ENSGT00950000182969"/>
<feature type="coiled-coil region" evidence="3">
    <location>
        <begin position="78"/>
        <end position="112"/>
    </location>
</feature>
<dbReference type="PANTHER" id="PTHR23239:SF367">
    <property type="entry name" value="KERATIN 15-RELATED"/>
    <property type="match status" value="1"/>
</dbReference>
<dbReference type="InterPro" id="IPR002957">
    <property type="entry name" value="Keratin_I"/>
</dbReference>
<dbReference type="InterPro" id="IPR039008">
    <property type="entry name" value="IF_rod_dom"/>
</dbReference>
<dbReference type="PANTHER" id="PTHR23239">
    <property type="entry name" value="INTERMEDIATE FILAMENT"/>
    <property type="match status" value="1"/>
</dbReference>
<dbReference type="PRINTS" id="PR01248">
    <property type="entry name" value="TYPE1KERATIN"/>
</dbReference>
<proteinExistence type="predicted"/>
<dbReference type="Proteomes" id="UP000472265">
    <property type="component" value="Chromosome 23"/>
</dbReference>
<accession>A0A671WD04</accession>
<evidence type="ECO:0000313" key="5">
    <source>
        <dbReference type="Ensembl" id="ENSSAUP00010036923.1"/>
    </source>
</evidence>